<reference evidence="1" key="1">
    <citation type="submission" date="2014-11" db="EMBL/GenBank/DDBJ databases">
        <authorList>
            <person name="Amaro Gonzalez C."/>
        </authorList>
    </citation>
    <scope>NUCLEOTIDE SEQUENCE</scope>
</reference>
<dbReference type="EMBL" id="GBXM01019129">
    <property type="protein sequence ID" value="JAH89448.1"/>
    <property type="molecule type" value="Transcribed_RNA"/>
</dbReference>
<accession>A0A0E9WIY3</accession>
<sequence length="28" mass="3366">MNFSLLFKKVKLKKLRGPRYSISFFSVM</sequence>
<protein>
    <submittedName>
        <fullName evidence="1">Uncharacterized protein</fullName>
    </submittedName>
</protein>
<dbReference type="AlphaFoldDB" id="A0A0E9WIY3"/>
<evidence type="ECO:0000313" key="1">
    <source>
        <dbReference type="EMBL" id="JAH89448.1"/>
    </source>
</evidence>
<organism evidence="1">
    <name type="scientific">Anguilla anguilla</name>
    <name type="common">European freshwater eel</name>
    <name type="synonym">Muraena anguilla</name>
    <dbReference type="NCBI Taxonomy" id="7936"/>
    <lineage>
        <taxon>Eukaryota</taxon>
        <taxon>Metazoa</taxon>
        <taxon>Chordata</taxon>
        <taxon>Craniata</taxon>
        <taxon>Vertebrata</taxon>
        <taxon>Euteleostomi</taxon>
        <taxon>Actinopterygii</taxon>
        <taxon>Neopterygii</taxon>
        <taxon>Teleostei</taxon>
        <taxon>Anguilliformes</taxon>
        <taxon>Anguillidae</taxon>
        <taxon>Anguilla</taxon>
    </lineage>
</organism>
<name>A0A0E9WIY3_ANGAN</name>
<reference evidence="1" key="2">
    <citation type="journal article" date="2015" name="Fish Shellfish Immunol.">
        <title>Early steps in the European eel (Anguilla anguilla)-Vibrio vulnificus interaction in the gills: Role of the RtxA13 toxin.</title>
        <authorList>
            <person name="Callol A."/>
            <person name="Pajuelo D."/>
            <person name="Ebbesson L."/>
            <person name="Teles M."/>
            <person name="MacKenzie S."/>
            <person name="Amaro C."/>
        </authorList>
    </citation>
    <scope>NUCLEOTIDE SEQUENCE</scope>
</reference>
<proteinExistence type="predicted"/>